<dbReference type="GO" id="GO:0016787">
    <property type="term" value="F:hydrolase activity"/>
    <property type="evidence" value="ECO:0007669"/>
    <property type="project" value="UniProtKB-KW"/>
</dbReference>
<accession>A0A558B231</accession>
<dbReference type="SUPFAM" id="SSF48317">
    <property type="entry name" value="Acid phosphatase/Vanadium-dependent haloperoxidase"/>
    <property type="match status" value="1"/>
</dbReference>
<dbReference type="PANTHER" id="PTHR14969">
    <property type="entry name" value="SPHINGOSINE-1-PHOSPHATE PHOSPHOHYDROLASE"/>
    <property type="match status" value="1"/>
</dbReference>
<dbReference type="GO" id="GO:0005886">
    <property type="term" value="C:plasma membrane"/>
    <property type="evidence" value="ECO:0007669"/>
    <property type="project" value="UniProtKB-SubCell"/>
</dbReference>
<dbReference type="AlphaFoldDB" id="A0A558B231"/>
<keyword evidence="10" id="KW-1185">Reference proteome</keyword>
<evidence type="ECO:0000256" key="6">
    <source>
        <dbReference type="ARBA" id="ARBA00023136"/>
    </source>
</evidence>
<evidence type="ECO:0000256" key="1">
    <source>
        <dbReference type="ARBA" id="ARBA00004651"/>
    </source>
</evidence>
<dbReference type="EMBL" id="VJWX01000411">
    <property type="protein sequence ID" value="TVT30568.1"/>
    <property type="molecule type" value="Genomic_DNA"/>
</dbReference>
<sequence>PTLDPSFPSDHAVMAGAVTAGLFLVNRTLGWIGTVAALLMAFSRVYIAAHYPQDVLAGLLLGAAVVLLGFLLLRRTLVRLVGRAERTPLRPVLTAARDGASAAD</sequence>
<evidence type="ECO:0000313" key="9">
    <source>
        <dbReference type="EMBL" id="TVT30568.1"/>
    </source>
</evidence>
<dbReference type="Pfam" id="PF01569">
    <property type="entry name" value="PAP2"/>
    <property type="match status" value="1"/>
</dbReference>
<keyword evidence="3 7" id="KW-0812">Transmembrane</keyword>
<dbReference type="OrthoDB" id="5243958at2"/>
<keyword evidence="6 7" id="KW-0472">Membrane</keyword>
<dbReference type="InterPro" id="IPR036938">
    <property type="entry name" value="PAP2/HPO_sf"/>
</dbReference>
<keyword evidence="4" id="KW-0378">Hydrolase</keyword>
<dbReference type="RefSeq" id="WP_144592039.1">
    <property type="nucleotide sequence ID" value="NZ_VJWX01000411.1"/>
</dbReference>
<dbReference type="PANTHER" id="PTHR14969:SF62">
    <property type="entry name" value="DECAPRENYLPHOSPHORYL-5-PHOSPHORIBOSE PHOSPHATASE RV3807C-RELATED"/>
    <property type="match status" value="1"/>
</dbReference>
<proteinExistence type="predicted"/>
<feature type="transmembrane region" description="Helical" evidence="7">
    <location>
        <begin position="29"/>
        <end position="49"/>
    </location>
</feature>
<dbReference type="InterPro" id="IPR000326">
    <property type="entry name" value="PAP2/HPO"/>
</dbReference>
<feature type="non-terminal residue" evidence="9">
    <location>
        <position position="1"/>
    </location>
</feature>
<evidence type="ECO:0000256" key="7">
    <source>
        <dbReference type="SAM" id="Phobius"/>
    </source>
</evidence>
<comment type="subcellular location">
    <subcellularLocation>
        <location evidence="1">Cell membrane</location>
        <topology evidence="1">Multi-pass membrane protein</topology>
    </subcellularLocation>
</comment>
<reference evidence="9 10" key="2">
    <citation type="submission" date="2019-08" db="EMBL/GenBank/DDBJ databases">
        <title>Amycolatopsis acidicola sp. nov., isolated from peat swamp forest soil.</title>
        <authorList>
            <person name="Srisuk N."/>
        </authorList>
    </citation>
    <scope>NUCLEOTIDE SEQUENCE [LARGE SCALE GENOMIC DNA]</scope>
    <source>
        <strain evidence="9 10">TBRC 6029</strain>
    </source>
</reference>
<dbReference type="Proteomes" id="UP000320011">
    <property type="component" value="Unassembled WGS sequence"/>
</dbReference>
<feature type="transmembrane region" description="Helical" evidence="7">
    <location>
        <begin position="55"/>
        <end position="73"/>
    </location>
</feature>
<feature type="domain" description="Phosphatidic acid phosphatase type 2/haloperoxidase" evidence="8">
    <location>
        <begin position="4"/>
        <end position="73"/>
    </location>
</feature>
<keyword evidence="2" id="KW-1003">Cell membrane</keyword>
<evidence type="ECO:0000259" key="8">
    <source>
        <dbReference type="Pfam" id="PF01569"/>
    </source>
</evidence>
<comment type="caution">
    <text evidence="9">The sequence shown here is derived from an EMBL/GenBank/DDBJ whole genome shotgun (WGS) entry which is preliminary data.</text>
</comment>
<keyword evidence="5 7" id="KW-1133">Transmembrane helix</keyword>
<reference evidence="9 10" key="1">
    <citation type="submission" date="2019-07" db="EMBL/GenBank/DDBJ databases">
        <authorList>
            <person name="Duangmal K."/>
            <person name="Teo W.F.A."/>
        </authorList>
    </citation>
    <scope>NUCLEOTIDE SEQUENCE [LARGE SCALE GENOMIC DNA]</scope>
    <source>
        <strain evidence="9 10">TBRC 6029</strain>
    </source>
</reference>
<evidence type="ECO:0000256" key="2">
    <source>
        <dbReference type="ARBA" id="ARBA00022475"/>
    </source>
</evidence>
<name>A0A558B231_9PSEU</name>
<evidence type="ECO:0000256" key="4">
    <source>
        <dbReference type="ARBA" id="ARBA00022801"/>
    </source>
</evidence>
<evidence type="ECO:0000256" key="3">
    <source>
        <dbReference type="ARBA" id="ARBA00022692"/>
    </source>
</evidence>
<evidence type="ECO:0000313" key="10">
    <source>
        <dbReference type="Proteomes" id="UP000320011"/>
    </source>
</evidence>
<gene>
    <name evidence="9" type="ORF">FNH05_29055</name>
</gene>
<evidence type="ECO:0000256" key="5">
    <source>
        <dbReference type="ARBA" id="ARBA00022989"/>
    </source>
</evidence>
<dbReference type="Gene3D" id="1.20.144.10">
    <property type="entry name" value="Phosphatidic acid phosphatase type 2/haloperoxidase"/>
    <property type="match status" value="1"/>
</dbReference>
<protein>
    <submittedName>
        <fullName evidence="9">Phosphatase PAP2 family protein</fullName>
    </submittedName>
</protein>
<organism evidence="9 10">
    <name type="scientific">Amycolatopsis rhizosphaerae</name>
    <dbReference type="NCBI Taxonomy" id="2053003"/>
    <lineage>
        <taxon>Bacteria</taxon>
        <taxon>Bacillati</taxon>
        <taxon>Actinomycetota</taxon>
        <taxon>Actinomycetes</taxon>
        <taxon>Pseudonocardiales</taxon>
        <taxon>Pseudonocardiaceae</taxon>
        <taxon>Amycolatopsis</taxon>
    </lineage>
</organism>